<dbReference type="AlphaFoldDB" id="A0AAU7XGW9"/>
<name>A0AAU7XGW9_9HYPH</name>
<feature type="compositionally biased region" description="Low complexity" evidence="1">
    <location>
        <begin position="268"/>
        <end position="282"/>
    </location>
</feature>
<dbReference type="EMBL" id="CP158568">
    <property type="protein sequence ID" value="XBY46098.1"/>
    <property type="molecule type" value="Genomic_DNA"/>
</dbReference>
<proteinExistence type="predicted"/>
<reference evidence="2" key="1">
    <citation type="submission" date="2024-06" db="EMBL/GenBank/DDBJ databases">
        <title>Methylostella associata gen. nov., sp. nov., a novel Ancalomicrobiaceae-affiliated facultatively methylotrophic bacteria that feed on methanotrophs of the genus Methylococcus.</title>
        <authorList>
            <person name="Saltykova V."/>
            <person name="Danilova O.V."/>
            <person name="Oshkin I.Y."/>
            <person name="Belova S.E."/>
            <person name="Pimenov N.V."/>
            <person name="Dedysh S.N."/>
        </authorList>
    </citation>
    <scope>NUCLEOTIDE SEQUENCE</scope>
    <source>
        <strain evidence="2">S20</strain>
    </source>
</reference>
<protein>
    <submittedName>
        <fullName evidence="2">DUF1365 domain-containing protein</fullName>
    </submittedName>
</protein>
<dbReference type="Pfam" id="PF07103">
    <property type="entry name" value="DUF1365"/>
    <property type="match status" value="1"/>
</dbReference>
<feature type="region of interest" description="Disordered" evidence="1">
    <location>
        <begin position="265"/>
        <end position="304"/>
    </location>
</feature>
<gene>
    <name evidence="2" type="ORF">ABS361_07665</name>
</gene>
<dbReference type="InterPro" id="IPR010775">
    <property type="entry name" value="DUF1365"/>
</dbReference>
<dbReference type="PANTHER" id="PTHR33973:SF4">
    <property type="entry name" value="OS07G0153300 PROTEIN"/>
    <property type="match status" value="1"/>
</dbReference>
<dbReference type="KEGG" id="mflg:ABS361_07665"/>
<sequence length="304" mass="32905">MTLSRVTTLADNGPPPDDPAVLYDGTVMHARMKPVAHRFTYRIFTLVIDIDRLAEAGRLSPLFSIGRFNLFSFSEADHGAADGTALRPWVERALGEAGLPAPARVLLQATPRVLGRVFDPLSIFYCYDDAGALAAMIYEVRNTFGERHAYVAKVEAGDIGPEGLRQERAKLFYVSPFVPMEMRYRFRILPPGKTLRVRILETDAQGPLLAATFVGASHPLTSRRLVGTFVKVPFLALKILGAIHWEALKLWLKGVPFFTRPPAPPPVSATDGTAARATAGVGNRNPSATPGAAALAPVSEGHPA</sequence>
<organism evidence="2">
    <name type="scientific">Methyloraptor flagellatus</name>
    <dbReference type="NCBI Taxonomy" id="3162530"/>
    <lineage>
        <taxon>Bacteria</taxon>
        <taxon>Pseudomonadati</taxon>
        <taxon>Pseudomonadota</taxon>
        <taxon>Alphaproteobacteria</taxon>
        <taxon>Hyphomicrobiales</taxon>
        <taxon>Ancalomicrobiaceae</taxon>
        <taxon>Methyloraptor</taxon>
    </lineage>
</organism>
<accession>A0AAU7XGW9</accession>
<evidence type="ECO:0000256" key="1">
    <source>
        <dbReference type="SAM" id="MobiDB-lite"/>
    </source>
</evidence>
<evidence type="ECO:0000313" key="2">
    <source>
        <dbReference type="EMBL" id="XBY46098.1"/>
    </source>
</evidence>
<dbReference type="RefSeq" id="WP_407051196.1">
    <property type="nucleotide sequence ID" value="NZ_CP158568.1"/>
</dbReference>
<dbReference type="PANTHER" id="PTHR33973">
    <property type="entry name" value="OS07G0153300 PROTEIN"/>
    <property type="match status" value="1"/>
</dbReference>